<accession>A0A4P8IW46</accession>
<dbReference type="PANTHER" id="PTHR43135">
    <property type="entry name" value="ALPHA-D-RIBOSE 1-METHYLPHOSPHONATE 5-TRIPHOSPHATE DIPHOSPHATASE"/>
    <property type="match status" value="1"/>
</dbReference>
<dbReference type="EMBL" id="CP040077">
    <property type="protein sequence ID" value="QCP51384.1"/>
    <property type="molecule type" value="Genomic_DNA"/>
</dbReference>
<dbReference type="GO" id="GO:0016810">
    <property type="term" value="F:hydrolase activity, acting on carbon-nitrogen (but not peptide) bonds"/>
    <property type="evidence" value="ECO:0007669"/>
    <property type="project" value="InterPro"/>
</dbReference>
<feature type="domain" description="Amidohydrolase-related" evidence="1">
    <location>
        <begin position="54"/>
        <end position="395"/>
    </location>
</feature>
<keyword evidence="3" id="KW-1185">Reference proteome</keyword>
<dbReference type="InterPro" id="IPR006680">
    <property type="entry name" value="Amidohydro-rel"/>
</dbReference>
<dbReference type="Gene3D" id="2.30.40.10">
    <property type="entry name" value="Urease, subunit C, domain 1"/>
    <property type="match status" value="1"/>
</dbReference>
<evidence type="ECO:0000313" key="3">
    <source>
        <dbReference type="Proteomes" id="UP000298656"/>
    </source>
</evidence>
<dbReference type="SUPFAM" id="SSF51338">
    <property type="entry name" value="Composite domain of metallo-dependent hydrolases"/>
    <property type="match status" value="2"/>
</dbReference>
<dbReference type="PANTHER" id="PTHR43135:SF3">
    <property type="entry name" value="ALPHA-D-RIBOSE 1-METHYLPHOSPHONATE 5-TRIPHOSPHATE DIPHOSPHATASE"/>
    <property type="match status" value="1"/>
</dbReference>
<sequence length="416" mass="44642">MNSVLFRNGALLDPTQPELLPGHDVLIEGKVVREVSDKPIKSASATVIDLKGKTIMPGLIDLHAHIVAIEFNLPRVATLPNVLVTLRALPLMRAMLRRGFTTIRDAGGAGFPFKEAVESGLAEGPRMFVSGRALSQTGGHADMRSRHDYLAPDMPCQCCVRVGALGRIVDGVDAVRRAVREELQMGADQIKIMASGGVSSPTDPVGAWGYSEDEIRAIVEEARARDTYVLAHAYTAEAIARAVRCGVRTIEHGNLIDEATARLVAEHNAFVVPTLVTYDALASEGEKYGLPPESVAKVEAVHAAGLRSLEILKRAGVKMGFGTDLLGEAQRLQSDEFRIRSEVLSPLEIIQSATLVGAEVLRMTGKLGRLAPDAIADVLVVDGNPLKSVDCLLGQGDHIPLVMKDGHIHFNELESA</sequence>
<name>A0A4P8IW46_9BURK</name>
<dbReference type="SUPFAM" id="SSF51556">
    <property type="entry name" value="Metallo-dependent hydrolases"/>
    <property type="match status" value="1"/>
</dbReference>
<reference evidence="2 3" key="1">
    <citation type="submission" date="2019-05" db="EMBL/GenBank/DDBJ databases">
        <title>Burkholderia sp. DHOD12, isolated from subtropical forest soil.</title>
        <authorList>
            <person name="Gao Z.-H."/>
            <person name="Qiu L.-H."/>
        </authorList>
    </citation>
    <scope>NUCLEOTIDE SEQUENCE [LARGE SCALE GENOMIC DNA]</scope>
    <source>
        <strain evidence="2 3">DHOD12</strain>
    </source>
</reference>
<organism evidence="2 3">
    <name type="scientific">Trinickia violacea</name>
    <dbReference type="NCBI Taxonomy" id="2571746"/>
    <lineage>
        <taxon>Bacteria</taxon>
        <taxon>Pseudomonadati</taxon>
        <taxon>Pseudomonadota</taxon>
        <taxon>Betaproteobacteria</taxon>
        <taxon>Burkholderiales</taxon>
        <taxon>Burkholderiaceae</taxon>
        <taxon>Trinickia</taxon>
    </lineage>
</organism>
<dbReference type="Pfam" id="PF01979">
    <property type="entry name" value="Amidohydro_1"/>
    <property type="match status" value="1"/>
</dbReference>
<keyword evidence="2" id="KW-0378">Hydrolase</keyword>
<dbReference type="InterPro" id="IPR011059">
    <property type="entry name" value="Metal-dep_hydrolase_composite"/>
</dbReference>
<dbReference type="InterPro" id="IPR057744">
    <property type="entry name" value="OTAase-like"/>
</dbReference>
<dbReference type="Gene3D" id="3.20.20.140">
    <property type="entry name" value="Metal-dependent hydrolases"/>
    <property type="match status" value="1"/>
</dbReference>
<dbReference type="Proteomes" id="UP000298656">
    <property type="component" value="Chromosome 1"/>
</dbReference>
<dbReference type="InterPro" id="IPR032466">
    <property type="entry name" value="Metal_Hydrolase"/>
</dbReference>
<dbReference type="InterPro" id="IPR051781">
    <property type="entry name" value="Metallo-dep_Hydrolase"/>
</dbReference>
<proteinExistence type="predicted"/>
<dbReference type="KEGG" id="tvl:FAZ95_20840"/>
<gene>
    <name evidence="2" type="ORF">FAZ95_20840</name>
</gene>
<dbReference type="OrthoDB" id="9782972at2"/>
<dbReference type="RefSeq" id="WP_137334169.1">
    <property type="nucleotide sequence ID" value="NZ_CP040077.1"/>
</dbReference>
<evidence type="ECO:0000259" key="1">
    <source>
        <dbReference type="Pfam" id="PF01979"/>
    </source>
</evidence>
<evidence type="ECO:0000313" key="2">
    <source>
        <dbReference type="EMBL" id="QCP51384.1"/>
    </source>
</evidence>
<protein>
    <submittedName>
        <fullName evidence="2">Amidohydrolase family protein</fullName>
    </submittedName>
</protein>
<dbReference type="CDD" id="cd01299">
    <property type="entry name" value="Met_dep_hydrolase_A"/>
    <property type="match status" value="1"/>
</dbReference>
<dbReference type="AlphaFoldDB" id="A0A4P8IW46"/>